<evidence type="ECO:0000313" key="1">
    <source>
        <dbReference type="EMBL" id="KAJ0212492.1"/>
    </source>
</evidence>
<name>A0A9R1XM35_LACSA</name>
<dbReference type="Proteomes" id="UP000235145">
    <property type="component" value="Unassembled WGS sequence"/>
</dbReference>
<reference evidence="1 2" key="1">
    <citation type="journal article" date="2017" name="Nat. Commun.">
        <title>Genome assembly with in vitro proximity ligation data and whole-genome triplication in lettuce.</title>
        <authorList>
            <person name="Reyes-Chin-Wo S."/>
            <person name="Wang Z."/>
            <person name="Yang X."/>
            <person name="Kozik A."/>
            <person name="Arikit S."/>
            <person name="Song C."/>
            <person name="Xia L."/>
            <person name="Froenicke L."/>
            <person name="Lavelle D.O."/>
            <person name="Truco M.J."/>
            <person name="Xia R."/>
            <person name="Zhu S."/>
            <person name="Xu C."/>
            <person name="Xu H."/>
            <person name="Xu X."/>
            <person name="Cox K."/>
            <person name="Korf I."/>
            <person name="Meyers B.C."/>
            <person name="Michelmore R.W."/>
        </authorList>
    </citation>
    <scope>NUCLEOTIDE SEQUENCE [LARGE SCALE GENOMIC DNA]</scope>
    <source>
        <strain evidence="2">cv. Salinas</strain>
        <tissue evidence="1">Seedlings</tissue>
    </source>
</reference>
<protein>
    <recommendedName>
        <fullName evidence="3">Mitochondrial protein</fullName>
    </recommendedName>
</protein>
<organism evidence="1 2">
    <name type="scientific">Lactuca sativa</name>
    <name type="common">Garden lettuce</name>
    <dbReference type="NCBI Taxonomy" id="4236"/>
    <lineage>
        <taxon>Eukaryota</taxon>
        <taxon>Viridiplantae</taxon>
        <taxon>Streptophyta</taxon>
        <taxon>Embryophyta</taxon>
        <taxon>Tracheophyta</taxon>
        <taxon>Spermatophyta</taxon>
        <taxon>Magnoliopsida</taxon>
        <taxon>eudicotyledons</taxon>
        <taxon>Gunneridae</taxon>
        <taxon>Pentapetalae</taxon>
        <taxon>asterids</taxon>
        <taxon>campanulids</taxon>
        <taxon>Asterales</taxon>
        <taxon>Asteraceae</taxon>
        <taxon>Cichorioideae</taxon>
        <taxon>Cichorieae</taxon>
        <taxon>Lactucinae</taxon>
        <taxon>Lactuca</taxon>
    </lineage>
</organism>
<evidence type="ECO:0000313" key="2">
    <source>
        <dbReference type="Proteomes" id="UP000235145"/>
    </source>
</evidence>
<dbReference type="PANTHER" id="PTHR11439">
    <property type="entry name" value="GAG-POL-RELATED RETROTRANSPOSON"/>
    <property type="match status" value="1"/>
</dbReference>
<dbReference type="EMBL" id="NBSK02000004">
    <property type="protein sequence ID" value="KAJ0212492.1"/>
    <property type="molecule type" value="Genomic_DNA"/>
</dbReference>
<gene>
    <name evidence="1" type="ORF">LSAT_V11C400193810</name>
</gene>
<sequence>MSRIAPTVSHFQGVKHILLYVKGSFSFGLHFTKPNTSSIIGYLDTNWARCVETRRSTYGYCLYSTLFASHDPKGFNSATRNPKWMFEMHEEMDAHRQNETWSLVPRPQSGNVVGSKWVFRTK</sequence>
<keyword evidence="2" id="KW-1185">Reference proteome</keyword>
<dbReference type="AlphaFoldDB" id="A0A9R1XM35"/>
<evidence type="ECO:0008006" key="3">
    <source>
        <dbReference type="Google" id="ProtNLM"/>
    </source>
</evidence>
<accession>A0A9R1XM35</accession>
<dbReference type="PANTHER" id="PTHR11439:SF463">
    <property type="entry name" value="REVERSE TRANSCRIPTASE TY1_COPIA-TYPE DOMAIN-CONTAINING PROTEIN"/>
    <property type="match status" value="1"/>
</dbReference>
<proteinExistence type="predicted"/>
<comment type="caution">
    <text evidence="1">The sequence shown here is derived from an EMBL/GenBank/DDBJ whole genome shotgun (WGS) entry which is preliminary data.</text>
</comment>